<reference evidence="8" key="3">
    <citation type="submission" date="2025-09" db="UniProtKB">
        <authorList>
            <consortium name="Ensembl"/>
        </authorList>
    </citation>
    <scope>IDENTIFICATION</scope>
</reference>
<feature type="compositionally biased region" description="Pro residues" evidence="7">
    <location>
        <begin position="283"/>
        <end position="300"/>
    </location>
</feature>
<gene>
    <name evidence="8" type="primary">si:ch211-244c8.4</name>
</gene>
<feature type="compositionally biased region" description="Polar residues" evidence="7">
    <location>
        <begin position="85"/>
        <end position="97"/>
    </location>
</feature>
<evidence type="ECO:0000256" key="1">
    <source>
        <dbReference type="ARBA" id="ARBA00004202"/>
    </source>
</evidence>
<dbReference type="GO" id="GO:0005546">
    <property type="term" value="F:phosphatidylinositol-4,5-bisphosphate binding"/>
    <property type="evidence" value="ECO:0007669"/>
    <property type="project" value="TreeGrafter"/>
</dbReference>
<feature type="compositionally biased region" description="Basic and acidic residues" evidence="7">
    <location>
        <begin position="335"/>
        <end position="346"/>
    </location>
</feature>
<dbReference type="PANTHER" id="PTHR22237:SF3">
    <property type="entry name" value="APC MEMBRANE RECRUITMENT PROTEIN 2-LIKE"/>
    <property type="match status" value="1"/>
</dbReference>
<evidence type="ECO:0000313" key="8">
    <source>
        <dbReference type="Ensembl" id="ENSDCDP00010001648.1"/>
    </source>
</evidence>
<evidence type="ECO:0000256" key="6">
    <source>
        <dbReference type="ARBA" id="ARBA00023136"/>
    </source>
</evidence>
<feature type="compositionally biased region" description="Polar residues" evidence="7">
    <location>
        <begin position="204"/>
        <end position="215"/>
    </location>
</feature>
<feature type="region of interest" description="Disordered" evidence="7">
    <location>
        <begin position="28"/>
        <end position="220"/>
    </location>
</feature>
<dbReference type="GO" id="GO:0005886">
    <property type="term" value="C:plasma membrane"/>
    <property type="evidence" value="ECO:0007669"/>
    <property type="project" value="UniProtKB-SubCell"/>
</dbReference>
<evidence type="ECO:0000256" key="5">
    <source>
        <dbReference type="ARBA" id="ARBA00023121"/>
    </source>
</evidence>
<dbReference type="PANTHER" id="PTHR22237">
    <property type="entry name" value="APC MEMBRANE RECRUITMENT PROTEIN 2-RELATED"/>
    <property type="match status" value="1"/>
</dbReference>
<feature type="compositionally biased region" description="Low complexity" evidence="7">
    <location>
        <begin position="259"/>
        <end position="270"/>
    </location>
</feature>
<dbReference type="Proteomes" id="UP000694580">
    <property type="component" value="Chromosome 6"/>
</dbReference>
<comment type="similarity">
    <text evidence="2">Belongs to the Amer family.</text>
</comment>
<feature type="compositionally biased region" description="Basic and acidic residues" evidence="7">
    <location>
        <begin position="176"/>
        <end position="185"/>
    </location>
</feature>
<evidence type="ECO:0000256" key="2">
    <source>
        <dbReference type="ARBA" id="ARBA00007750"/>
    </source>
</evidence>
<dbReference type="GO" id="GO:0060828">
    <property type="term" value="P:regulation of canonical Wnt signaling pathway"/>
    <property type="evidence" value="ECO:0007669"/>
    <property type="project" value="TreeGrafter"/>
</dbReference>
<evidence type="ECO:0008006" key="10">
    <source>
        <dbReference type="Google" id="ProtNLM"/>
    </source>
</evidence>
<evidence type="ECO:0000256" key="3">
    <source>
        <dbReference type="ARBA" id="ARBA00022475"/>
    </source>
</evidence>
<protein>
    <recommendedName>
        <fullName evidence="10">APC membrane recruitment protein 2</fullName>
    </recommendedName>
</protein>
<keyword evidence="6" id="KW-0472">Membrane</keyword>
<proteinExistence type="inferred from homology"/>
<keyword evidence="5" id="KW-0446">Lipid-binding</keyword>
<keyword evidence="3" id="KW-1003">Cell membrane</keyword>
<feature type="compositionally biased region" description="Pro residues" evidence="7">
    <location>
        <begin position="309"/>
        <end position="321"/>
    </location>
</feature>
<dbReference type="GO" id="GO:0016055">
    <property type="term" value="P:Wnt signaling pathway"/>
    <property type="evidence" value="ECO:0007669"/>
    <property type="project" value="UniProtKB-KW"/>
</dbReference>
<evidence type="ECO:0000256" key="7">
    <source>
        <dbReference type="SAM" id="MobiDB-lite"/>
    </source>
</evidence>
<name>A0AAY3ZX06_9TELE</name>
<dbReference type="InterPro" id="IPR019003">
    <property type="entry name" value="AMER"/>
</dbReference>
<evidence type="ECO:0000256" key="4">
    <source>
        <dbReference type="ARBA" id="ARBA00022687"/>
    </source>
</evidence>
<keyword evidence="9" id="KW-1185">Reference proteome</keyword>
<dbReference type="GeneTree" id="ENSGT00530000063529"/>
<feature type="compositionally biased region" description="Polar residues" evidence="7">
    <location>
        <begin position="458"/>
        <end position="470"/>
    </location>
</feature>
<feature type="region of interest" description="Disordered" evidence="7">
    <location>
        <begin position="259"/>
        <end position="502"/>
    </location>
</feature>
<accession>A0AAY3ZX06</accession>
<keyword evidence="4" id="KW-0879">Wnt signaling pathway</keyword>
<reference evidence="8" key="2">
    <citation type="submission" date="2025-08" db="UniProtKB">
        <authorList>
            <consortium name="Ensembl"/>
        </authorList>
    </citation>
    <scope>IDENTIFICATION</scope>
</reference>
<dbReference type="GO" id="GO:0008013">
    <property type="term" value="F:beta-catenin binding"/>
    <property type="evidence" value="ECO:0007669"/>
    <property type="project" value="TreeGrafter"/>
</dbReference>
<evidence type="ECO:0000313" key="9">
    <source>
        <dbReference type="Proteomes" id="UP000694580"/>
    </source>
</evidence>
<dbReference type="Ensembl" id="ENSDCDT00010001718.1">
    <property type="protein sequence ID" value="ENSDCDP00010001648.1"/>
    <property type="gene ID" value="ENSDCDG00010000855.1"/>
</dbReference>
<organism evidence="8 9">
    <name type="scientific">Denticeps clupeoides</name>
    <name type="common">denticle herring</name>
    <dbReference type="NCBI Taxonomy" id="299321"/>
    <lineage>
        <taxon>Eukaryota</taxon>
        <taxon>Metazoa</taxon>
        <taxon>Chordata</taxon>
        <taxon>Craniata</taxon>
        <taxon>Vertebrata</taxon>
        <taxon>Euteleostomi</taxon>
        <taxon>Actinopterygii</taxon>
        <taxon>Neopterygii</taxon>
        <taxon>Teleostei</taxon>
        <taxon>Clupei</taxon>
        <taxon>Clupeiformes</taxon>
        <taxon>Denticipitoidei</taxon>
        <taxon>Denticipitidae</taxon>
        <taxon>Denticeps</taxon>
    </lineage>
</organism>
<feature type="compositionally biased region" description="Low complexity" evidence="7">
    <location>
        <begin position="439"/>
        <end position="448"/>
    </location>
</feature>
<reference evidence="8 9" key="1">
    <citation type="submission" date="2020-06" db="EMBL/GenBank/DDBJ databases">
        <authorList>
            <consortium name="Wellcome Sanger Institute Data Sharing"/>
        </authorList>
    </citation>
    <scope>NUCLEOTIDE SEQUENCE [LARGE SCALE GENOMIC DNA]</scope>
</reference>
<sequence length="530" mass="55667">MDVQSESCEPPPSDPQAPGKIRKAFKLFGKGKPGSSVASIFSRRSKGEGAPKSTFSRSKTLEGLSESMAAPQDAQEAQVSPARPSISSITSAKSLNFLSLLRKTRRGTGGGDRQVHTESQRGGRQRKGLKGLFGSIRWRRRDEEHDEDGPPPLTASRSNSVEIIKEDLTLTPRPPQRADAERDQECQQETPNVGGANEAKAATMATSQLTASSADPPSDRLSTLLADISSILSFDSLTGCGDIVADVEAEWVKASNRVGAAAAAAASAGGDESNSGDKTSPPCSKPPFTTPAAAPPPSAKHPPASTSTQPPPSTCPVPSPVPVEKEAQEDGGEDLASREGIDEKDMGGQWSKPQLKDEPQSAVIDQDSQGEKKSPVVKPTALSKIPICGGARPGKQARESQPNGEEVPWSLPTPGPEEDGMRPLSQDASSKDPFGECVPQPTATTPTTSQEENKFSPPAQTSSRLPSKGTTAGPRDSKIPIKQGAHSAPIYHSIQGKADATRTKIPVSKVPVRRSVSKPVEAVTTASARK</sequence>
<dbReference type="AlphaFoldDB" id="A0AAY3ZX06"/>
<dbReference type="Pfam" id="PF09422">
    <property type="entry name" value="AMER"/>
    <property type="match status" value="1"/>
</dbReference>
<feature type="compositionally biased region" description="Polar residues" evidence="7">
    <location>
        <begin position="272"/>
        <end position="282"/>
    </location>
</feature>
<comment type="subcellular location">
    <subcellularLocation>
        <location evidence="1">Cell membrane</location>
        <topology evidence="1">Peripheral membrane protein</topology>
    </subcellularLocation>
</comment>